<feature type="domain" description="Glucose/Sorbosone dehydrogenase" evidence="2">
    <location>
        <begin position="208"/>
        <end position="432"/>
    </location>
</feature>
<protein>
    <recommendedName>
        <fullName evidence="2">Glucose/Sorbosone dehydrogenase domain-containing protein</fullName>
    </recommendedName>
</protein>
<dbReference type="InterPro" id="IPR011042">
    <property type="entry name" value="6-blade_b-propeller_TolB-like"/>
</dbReference>
<dbReference type="PANTHER" id="PTHR19328">
    <property type="entry name" value="HEDGEHOG-INTERACTING PROTEIN"/>
    <property type="match status" value="1"/>
</dbReference>
<evidence type="ECO:0000313" key="4">
    <source>
        <dbReference type="Proteomes" id="UP000298433"/>
    </source>
</evidence>
<sequence length="499" mass="53074">MRGLLMHDHSPGPRRSSRRRRLVRLTAVATAWAATSALALGSASASGDDGIGDPVPDVPQGPVQVGLALVTTDVTAPLAGITAPGQSRKLYIVDQVGQLKELSIDAPRPVAQLTTVLDVSPLLVGPQDPKDERGFLGAAFAADGRLFTYTSEAFNPAVPATFPLPPDPPGSCDLSSVVPDHRSVIREWRPTSTAPLRFGAPSSSRILFTVDQPQANHNAGDLHFGPDGMLYIAFGDGGGSDDQNCQTNFDGNPMFGHGANGNGQNPTNPLGDLLRIDVNGTNALNGQYGIPADNPFATTRPAGQIPELFAMGFRNPFRFSFDARDFTSSNSGTPAQAWVADVGQNDVEEVNVVSAGRNYGWRVREGGFLFNPGGFQLNGSRSDGFVSARTTSNATFTDPVAQYDHDDGTAIIGGYVYRGTDVPALQGQYVFGDTSRRLNNAHGRLFATSGSKTGPHRVVELRDEPLDVQLIGFGQDEDNELYALVFEPGVSGQIQQITR</sequence>
<feature type="signal peptide" evidence="1">
    <location>
        <begin position="1"/>
        <end position="39"/>
    </location>
</feature>
<keyword evidence="1" id="KW-0732">Signal</keyword>
<dbReference type="PANTHER" id="PTHR19328:SF75">
    <property type="entry name" value="ALDOSE SUGAR DEHYDROGENASE YLII"/>
    <property type="match status" value="1"/>
</dbReference>
<comment type="caution">
    <text evidence="3">The sequence shown here is derived from an EMBL/GenBank/DDBJ whole genome shotgun (WGS) entry which is preliminary data.</text>
</comment>
<feature type="chain" id="PRO_5039225578" description="Glucose/Sorbosone dehydrogenase domain-containing protein" evidence="1">
    <location>
        <begin position="40"/>
        <end position="499"/>
    </location>
</feature>
<gene>
    <name evidence="3" type="ORF">E3T23_14980</name>
</gene>
<dbReference type="InterPro" id="IPR006311">
    <property type="entry name" value="TAT_signal"/>
</dbReference>
<dbReference type="EMBL" id="SOGN01000071">
    <property type="protein sequence ID" value="TFC75841.1"/>
    <property type="molecule type" value="Genomic_DNA"/>
</dbReference>
<accession>A0A4R8XIM1</accession>
<name>A0A4R8XIM1_9MICO</name>
<evidence type="ECO:0000313" key="3">
    <source>
        <dbReference type="EMBL" id="TFC75841.1"/>
    </source>
</evidence>
<dbReference type="Pfam" id="PF07995">
    <property type="entry name" value="GSDH"/>
    <property type="match status" value="1"/>
</dbReference>
<evidence type="ECO:0000256" key="1">
    <source>
        <dbReference type="SAM" id="SignalP"/>
    </source>
</evidence>
<dbReference type="InterPro" id="IPR012938">
    <property type="entry name" value="Glc/Sorbosone_DH"/>
</dbReference>
<dbReference type="Proteomes" id="UP000298433">
    <property type="component" value="Unassembled WGS sequence"/>
</dbReference>
<proteinExistence type="predicted"/>
<reference evidence="3 4" key="1">
    <citation type="submission" date="2019-03" db="EMBL/GenBank/DDBJ databases">
        <title>Genomics of glacier-inhabiting Cryobacterium strains.</title>
        <authorList>
            <person name="Liu Q."/>
            <person name="Xin Y.-H."/>
        </authorList>
    </citation>
    <scope>NUCLEOTIDE SEQUENCE [LARGE SCALE GENOMIC DNA]</scope>
    <source>
        <strain evidence="3 4">TMT2-48-2</strain>
    </source>
</reference>
<dbReference type="SUPFAM" id="SSF50952">
    <property type="entry name" value="Soluble quinoprotein glucose dehydrogenase"/>
    <property type="match status" value="1"/>
</dbReference>
<evidence type="ECO:0000259" key="2">
    <source>
        <dbReference type="Pfam" id="PF07995"/>
    </source>
</evidence>
<keyword evidence="4" id="KW-1185">Reference proteome</keyword>
<organism evidence="3 4">
    <name type="scientific">Cryobacterium cheniae</name>
    <dbReference type="NCBI Taxonomy" id="1259262"/>
    <lineage>
        <taxon>Bacteria</taxon>
        <taxon>Bacillati</taxon>
        <taxon>Actinomycetota</taxon>
        <taxon>Actinomycetes</taxon>
        <taxon>Micrococcales</taxon>
        <taxon>Microbacteriaceae</taxon>
        <taxon>Cryobacterium</taxon>
    </lineage>
</organism>
<dbReference type="AlphaFoldDB" id="A0A4R8XIM1"/>
<dbReference type="Gene3D" id="2.120.10.30">
    <property type="entry name" value="TolB, C-terminal domain"/>
    <property type="match status" value="1"/>
</dbReference>
<dbReference type="PROSITE" id="PS51318">
    <property type="entry name" value="TAT"/>
    <property type="match status" value="1"/>
</dbReference>
<dbReference type="OrthoDB" id="9770043at2"/>
<dbReference type="InterPro" id="IPR011041">
    <property type="entry name" value="Quinoprot_gluc/sorb_DH_b-prop"/>
</dbReference>